<accession>A0A4Y2ISK1</accession>
<dbReference type="AlphaFoldDB" id="A0A4Y2ISK1"/>
<organism evidence="1 2">
    <name type="scientific">Araneus ventricosus</name>
    <name type="common">Orbweaver spider</name>
    <name type="synonym">Epeira ventricosa</name>
    <dbReference type="NCBI Taxonomy" id="182803"/>
    <lineage>
        <taxon>Eukaryota</taxon>
        <taxon>Metazoa</taxon>
        <taxon>Ecdysozoa</taxon>
        <taxon>Arthropoda</taxon>
        <taxon>Chelicerata</taxon>
        <taxon>Arachnida</taxon>
        <taxon>Araneae</taxon>
        <taxon>Araneomorphae</taxon>
        <taxon>Entelegynae</taxon>
        <taxon>Araneoidea</taxon>
        <taxon>Araneidae</taxon>
        <taxon>Araneus</taxon>
    </lineage>
</organism>
<proteinExistence type="predicted"/>
<dbReference type="EMBL" id="BGPR01002894">
    <property type="protein sequence ID" value="GBM80605.1"/>
    <property type="molecule type" value="Genomic_DNA"/>
</dbReference>
<name>A0A4Y2ISK1_ARAVE</name>
<protein>
    <submittedName>
        <fullName evidence="1">Uncharacterized protein</fullName>
    </submittedName>
</protein>
<dbReference type="Proteomes" id="UP000499080">
    <property type="component" value="Unassembled WGS sequence"/>
</dbReference>
<keyword evidence="2" id="KW-1185">Reference proteome</keyword>
<reference evidence="1 2" key="1">
    <citation type="journal article" date="2019" name="Sci. Rep.">
        <title>Orb-weaving spider Araneus ventricosus genome elucidates the spidroin gene catalogue.</title>
        <authorList>
            <person name="Kono N."/>
            <person name="Nakamura H."/>
            <person name="Ohtoshi R."/>
            <person name="Moran D.A.P."/>
            <person name="Shinohara A."/>
            <person name="Yoshida Y."/>
            <person name="Fujiwara M."/>
            <person name="Mori M."/>
            <person name="Tomita M."/>
            <person name="Arakawa K."/>
        </authorList>
    </citation>
    <scope>NUCLEOTIDE SEQUENCE [LARGE SCALE GENOMIC DNA]</scope>
</reference>
<evidence type="ECO:0000313" key="2">
    <source>
        <dbReference type="Proteomes" id="UP000499080"/>
    </source>
</evidence>
<sequence length="82" mass="9304">MCRNDSMKWDTRGQKTTDVKWTNVVRTIYVKCINAGRTPAEVDNAVENVTGCILYEIESGCEVNKMCRETTGNVKWTNVVVE</sequence>
<evidence type="ECO:0000313" key="1">
    <source>
        <dbReference type="EMBL" id="GBM80605.1"/>
    </source>
</evidence>
<gene>
    <name evidence="1" type="ORF">AVEN_151511_1</name>
</gene>
<comment type="caution">
    <text evidence="1">The sequence shown here is derived from an EMBL/GenBank/DDBJ whole genome shotgun (WGS) entry which is preliminary data.</text>
</comment>